<dbReference type="PROSITE" id="PS00134">
    <property type="entry name" value="TRYPSIN_HIS"/>
    <property type="match status" value="1"/>
</dbReference>
<dbReference type="OrthoDB" id="3629697at2759"/>
<dbReference type="STRING" id="1344416.A0A139A7B4"/>
<protein>
    <submittedName>
        <fullName evidence="3">Trypsin-like serine protease</fullName>
    </submittedName>
</protein>
<evidence type="ECO:0000313" key="3">
    <source>
        <dbReference type="EMBL" id="KXS12681.1"/>
    </source>
</evidence>
<dbReference type="PROSITE" id="PS51257">
    <property type="entry name" value="PROKAR_LIPOPROTEIN"/>
    <property type="match status" value="1"/>
</dbReference>
<accession>A0A139A7B4</accession>
<feature type="chain" id="PRO_5007295996" evidence="1">
    <location>
        <begin position="28"/>
        <end position="326"/>
    </location>
</feature>
<dbReference type="InterPro" id="IPR001254">
    <property type="entry name" value="Trypsin_dom"/>
</dbReference>
<gene>
    <name evidence="3" type="ORF">M427DRAFT_501987</name>
</gene>
<dbReference type="EMBL" id="KQ965785">
    <property type="protein sequence ID" value="KXS12681.1"/>
    <property type="molecule type" value="Genomic_DNA"/>
</dbReference>
<dbReference type="PANTHER" id="PTHR24260">
    <property type="match status" value="1"/>
</dbReference>
<reference evidence="3 4" key="1">
    <citation type="journal article" date="2015" name="Genome Biol. Evol.">
        <title>Phylogenomic analyses indicate that early fungi evolved digesting cell walls of algal ancestors of land plants.</title>
        <authorList>
            <person name="Chang Y."/>
            <person name="Wang S."/>
            <person name="Sekimoto S."/>
            <person name="Aerts A.L."/>
            <person name="Choi C."/>
            <person name="Clum A."/>
            <person name="LaButti K.M."/>
            <person name="Lindquist E.A."/>
            <person name="Yee Ngan C."/>
            <person name="Ohm R.A."/>
            <person name="Salamov A.A."/>
            <person name="Grigoriev I.V."/>
            <person name="Spatafora J.W."/>
            <person name="Berbee M.L."/>
        </authorList>
    </citation>
    <scope>NUCLEOTIDE SEQUENCE [LARGE SCALE GENOMIC DNA]</scope>
    <source>
        <strain evidence="3 4">JEL478</strain>
    </source>
</reference>
<dbReference type="GO" id="GO:0004252">
    <property type="term" value="F:serine-type endopeptidase activity"/>
    <property type="evidence" value="ECO:0007669"/>
    <property type="project" value="InterPro"/>
</dbReference>
<evidence type="ECO:0000313" key="4">
    <source>
        <dbReference type="Proteomes" id="UP000070544"/>
    </source>
</evidence>
<dbReference type="InterPro" id="IPR018114">
    <property type="entry name" value="TRYPSIN_HIS"/>
</dbReference>
<sequence length="326" mass="35100">MPHAYRPRNAIPFPLVHVALFMLACHALVTSVLPVTANEAYSGGIVEWDDTGNNFLDEGDTLTVTGVKAKDYPNVAVVQIRATSGQNTTCTGLIIQVDKVPVMLTAAHCGDSSTAKSPRISVTVGLDTTSQYRTTCDTKEFPTCRKLKILSIIQHPMYGHPKCDPNGTVDTMGFDVALWVLAPKIKDMPLKIDSKYLRINDKTSVPPSNADVPITAIGWGQINVGNAQMKKAADPKECEELYKLCHGSESRFACVSSKAGDSTCGGDSGGPLCYKGVVWAITSFGSQECGDGRPGVVLRTSGFYHWVQVKLKEINSDKGFLASQKA</sequence>
<dbReference type="AlphaFoldDB" id="A0A139A7B4"/>
<dbReference type="Pfam" id="PF00089">
    <property type="entry name" value="Trypsin"/>
    <property type="match status" value="1"/>
</dbReference>
<proteinExistence type="predicted"/>
<keyword evidence="3" id="KW-0378">Hydrolase</keyword>
<dbReference type="InterPro" id="IPR051333">
    <property type="entry name" value="CLIP_Serine_Protease"/>
</dbReference>
<evidence type="ECO:0000259" key="2">
    <source>
        <dbReference type="PROSITE" id="PS50240"/>
    </source>
</evidence>
<evidence type="ECO:0000256" key="1">
    <source>
        <dbReference type="SAM" id="SignalP"/>
    </source>
</evidence>
<dbReference type="SUPFAM" id="SSF50494">
    <property type="entry name" value="Trypsin-like serine proteases"/>
    <property type="match status" value="1"/>
</dbReference>
<keyword evidence="1" id="KW-0732">Signal</keyword>
<dbReference type="Proteomes" id="UP000070544">
    <property type="component" value="Unassembled WGS sequence"/>
</dbReference>
<keyword evidence="3" id="KW-0645">Protease</keyword>
<dbReference type="PANTHER" id="PTHR24260:SF132">
    <property type="entry name" value="PEPTIDASE S1 DOMAIN-CONTAINING PROTEIN"/>
    <property type="match status" value="1"/>
</dbReference>
<organism evidence="3 4">
    <name type="scientific">Gonapodya prolifera (strain JEL478)</name>
    <name type="common">Monoblepharis prolifera</name>
    <dbReference type="NCBI Taxonomy" id="1344416"/>
    <lineage>
        <taxon>Eukaryota</taxon>
        <taxon>Fungi</taxon>
        <taxon>Fungi incertae sedis</taxon>
        <taxon>Chytridiomycota</taxon>
        <taxon>Chytridiomycota incertae sedis</taxon>
        <taxon>Monoblepharidomycetes</taxon>
        <taxon>Monoblepharidales</taxon>
        <taxon>Gonapodyaceae</taxon>
        <taxon>Gonapodya</taxon>
    </lineage>
</organism>
<keyword evidence="4" id="KW-1185">Reference proteome</keyword>
<feature type="domain" description="Peptidase S1" evidence="2">
    <location>
        <begin position="63"/>
        <end position="312"/>
    </location>
</feature>
<feature type="signal peptide" evidence="1">
    <location>
        <begin position="1"/>
        <end position="27"/>
    </location>
</feature>
<name>A0A139A7B4_GONPJ</name>
<dbReference type="Gene3D" id="2.40.10.10">
    <property type="entry name" value="Trypsin-like serine proteases"/>
    <property type="match status" value="2"/>
</dbReference>
<dbReference type="PROSITE" id="PS50240">
    <property type="entry name" value="TRYPSIN_DOM"/>
    <property type="match status" value="1"/>
</dbReference>
<dbReference type="SMART" id="SM00020">
    <property type="entry name" value="Tryp_SPc"/>
    <property type="match status" value="1"/>
</dbReference>
<dbReference type="GO" id="GO:0006508">
    <property type="term" value="P:proteolysis"/>
    <property type="evidence" value="ECO:0007669"/>
    <property type="project" value="UniProtKB-KW"/>
</dbReference>
<dbReference type="InterPro" id="IPR009003">
    <property type="entry name" value="Peptidase_S1_PA"/>
</dbReference>
<dbReference type="InterPro" id="IPR043504">
    <property type="entry name" value="Peptidase_S1_PA_chymotrypsin"/>
</dbReference>